<evidence type="ECO:0000313" key="3">
    <source>
        <dbReference type="EMBL" id="KHK97422.1"/>
    </source>
</evidence>
<feature type="compositionally biased region" description="Pro residues" evidence="1">
    <location>
        <begin position="41"/>
        <end position="55"/>
    </location>
</feature>
<dbReference type="EMBL" id="JTDK01000010">
    <property type="protein sequence ID" value="KHK97422.1"/>
    <property type="molecule type" value="Genomic_DNA"/>
</dbReference>
<evidence type="ECO:0008006" key="5">
    <source>
        <dbReference type="Google" id="ProtNLM"/>
    </source>
</evidence>
<gene>
    <name evidence="3" type="ORF">LK09_11665</name>
</gene>
<keyword evidence="2" id="KW-0812">Transmembrane</keyword>
<feature type="region of interest" description="Disordered" evidence="1">
    <location>
        <begin position="1"/>
        <end position="70"/>
    </location>
</feature>
<name>A0A0B2A794_9MICO</name>
<keyword evidence="2" id="KW-1133">Transmembrane helix</keyword>
<organism evidence="3 4">
    <name type="scientific">Microbacterium mangrovi</name>
    <dbReference type="NCBI Taxonomy" id="1348253"/>
    <lineage>
        <taxon>Bacteria</taxon>
        <taxon>Bacillati</taxon>
        <taxon>Actinomycetota</taxon>
        <taxon>Actinomycetes</taxon>
        <taxon>Micrococcales</taxon>
        <taxon>Microbacteriaceae</taxon>
        <taxon>Microbacterium</taxon>
    </lineage>
</organism>
<evidence type="ECO:0000313" key="4">
    <source>
        <dbReference type="Proteomes" id="UP000031030"/>
    </source>
</evidence>
<proteinExistence type="predicted"/>
<accession>A0A0B2A794</accession>
<comment type="caution">
    <text evidence="3">The sequence shown here is derived from an EMBL/GenBank/DDBJ whole genome shotgun (WGS) entry which is preliminary data.</text>
</comment>
<feature type="transmembrane region" description="Helical" evidence="2">
    <location>
        <begin position="120"/>
        <end position="147"/>
    </location>
</feature>
<feature type="compositionally biased region" description="Acidic residues" evidence="1">
    <location>
        <begin position="1"/>
        <end position="11"/>
    </location>
</feature>
<evidence type="ECO:0000256" key="1">
    <source>
        <dbReference type="SAM" id="MobiDB-lite"/>
    </source>
</evidence>
<sequence length="179" mass="18900">MTPDPDDEDAFTWEGDEHPTRASLHRSPSADEGATTGAPVRPAPTPEPSAPPAPEPADSGDASVPEAATAEREPMGNVALVASGILGGIYLLYIVGWIIGGLRVSRVAGYLVSTTGEPPAMWASGNVVGVWLAALAPALWFATVWIVSRRSRPWVRWVWLVAGAVLLVPWPLFMLGVQG</sequence>
<dbReference type="OrthoDB" id="4981704at2"/>
<feature type="transmembrane region" description="Helical" evidence="2">
    <location>
        <begin position="78"/>
        <end position="100"/>
    </location>
</feature>
<dbReference type="AlphaFoldDB" id="A0A0B2A794"/>
<dbReference type="RefSeq" id="WP_039399421.1">
    <property type="nucleotide sequence ID" value="NZ_JTDK01000010.1"/>
</dbReference>
<dbReference type="STRING" id="1348253.LK09_11665"/>
<keyword evidence="4" id="KW-1185">Reference proteome</keyword>
<evidence type="ECO:0000256" key="2">
    <source>
        <dbReference type="SAM" id="Phobius"/>
    </source>
</evidence>
<dbReference type="Proteomes" id="UP000031030">
    <property type="component" value="Unassembled WGS sequence"/>
</dbReference>
<feature type="transmembrane region" description="Helical" evidence="2">
    <location>
        <begin position="154"/>
        <end position="173"/>
    </location>
</feature>
<keyword evidence="2" id="KW-0472">Membrane</keyword>
<protein>
    <recommendedName>
        <fullName evidence="5">DNA polymerase III subunit gamma/tau</fullName>
    </recommendedName>
</protein>
<reference evidence="3 4" key="1">
    <citation type="submission" date="2014-11" db="EMBL/GenBank/DDBJ databases">
        <title>Genome sequence of Microbacterium mangrovi MUSC 115(T).</title>
        <authorList>
            <person name="Lee L.-H."/>
        </authorList>
    </citation>
    <scope>NUCLEOTIDE SEQUENCE [LARGE SCALE GENOMIC DNA]</scope>
    <source>
        <strain evidence="3 4">MUSC 115</strain>
    </source>
</reference>